<evidence type="ECO:0000256" key="2">
    <source>
        <dbReference type="ARBA" id="ARBA00022777"/>
    </source>
</evidence>
<keyword evidence="7" id="KW-1185">Reference proteome</keyword>
<dbReference type="InterPro" id="IPR050482">
    <property type="entry name" value="Sensor_HK_TwoCompSys"/>
</dbReference>
<keyword evidence="4" id="KW-0472">Membrane</keyword>
<feature type="transmembrane region" description="Helical" evidence="4">
    <location>
        <begin position="114"/>
        <end position="131"/>
    </location>
</feature>
<gene>
    <name evidence="6" type="ORF">LXN57_14970</name>
</gene>
<feature type="transmembrane region" description="Helical" evidence="4">
    <location>
        <begin position="82"/>
        <end position="102"/>
    </location>
</feature>
<dbReference type="SUPFAM" id="SSF55874">
    <property type="entry name" value="ATPase domain of HSP90 chaperone/DNA topoisomerase II/histidine kinase"/>
    <property type="match status" value="1"/>
</dbReference>
<comment type="caution">
    <text evidence="6">The sequence shown here is derived from an EMBL/GenBank/DDBJ whole genome shotgun (WGS) entry which is preliminary data.</text>
</comment>
<reference evidence="6 7" key="1">
    <citation type="submission" date="2022-06" db="EMBL/GenBank/DDBJ databases">
        <title>Actinoplanes abujensis sp. nov., isolated from Nigerian arid soil.</title>
        <authorList>
            <person name="Ding P."/>
        </authorList>
    </citation>
    <scope>NUCLEOTIDE SEQUENCE [LARGE SCALE GENOMIC DNA]</scope>
    <source>
        <strain evidence="7">TRM88002</strain>
    </source>
</reference>
<dbReference type="EMBL" id="JAMQOL010000017">
    <property type="protein sequence ID" value="MCM4078872.1"/>
    <property type="molecule type" value="Genomic_DNA"/>
</dbReference>
<feature type="domain" description="Signal transduction histidine kinase subgroup 3 dimerisation and phosphoacceptor" evidence="5">
    <location>
        <begin position="206"/>
        <end position="272"/>
    </location>
</feature>
<feature type="transmembrane region" description="Helical" evidence="4">
    <location>
        <begin position="138"/>
        <end position="155"/>
    </location>
</feature>
<dbReference type="Proteomes" id="UP001523216">
    <property type="component" value="Unassembled WGS sequence"/>
</dbReference>
<dbReference type="CDD" id="cd16917">
    <property type="entry name" value="HATPase_UhpB-NarQ-NarX-like"/>
    <property type="match status" value="1"/>
</dbReference>
<dbReference type="PANTHER" id="PTHR24421:SF63">
    <property type="entry name" value="SENSOR HISTIDINE KINASE DESK"/>
    <property type="match status" value="1"/>
</dbReference>
<name>A0ABT0Y080_9ACTN</name>
<keyword evidence="1" id="KW-0808">Transferase</keyword>
<feature type="transmembrane region" description="Helical" evidence="4">
    <location>
        <begin position="50"/>
        <end position="70"/>
    </location>
</feature>
<dbReference type="Gene3D" id="1.20.5.1930">
    <property type="match status" value="1"/>
</dbReference>
<dbReference type="InterPro" id="IPR011712">
    <property type="entry name" value="Sig_transdc_His_kin_sub3_dim/P"/>
</dbReference>
<dbReference type="GO" id="GO:0016301">
    <property type="term" value="F:kinase activity"/>
    <property type="evidence" value="ECO:0007669"/>
    <property type="project" value="UniProtKB-KW"/>
</dbReference>
<keyword evidence="3" id="KW-0902">Two-component regulatory system</keyword>
<proteinExistence type="predicted"/>
<dbReference type="RefSeq" id="WP_251798766.1">
    <property type="nucleotide sequence ID" value="NZ_JAMQOL010000017.1"/>
</dbReference>
<evidence type="ECO:0000259" key="5">
    <source>
        <dbReference type="Pfam" id="PF07730"/>
    </source>
</evidence>
<evidence type="ECO:0000256" key="3">
    <source>
        <dbReference type="ARBA" id="ARBA00023012"/>
    </source>
</evidence>
<keyword evidence="4" id="KW-0812">Transmembrane</keyword>
<dbReference type="InterPro" id="IPR036890">
    <property type="entry name" value="HATPase_C_sf"/>
</dbReference>
<keyword evidence="2 6" id="KW-0418">Kinase</keyword>
<dbReference type="PANTHER" id="PTHR24421">
    <property type="entry name" value="NITRATE/NITRITE SENSOR PROTEIN NARX-RELATED"/>
    <property type="match status" value="1"/>
</dbReference>
<evidence type="ECO:0000256" key="4">
    <source>
        <dbReference type="SAM" id="Phobius"/>
    </source>
</evidence>
<feature type="transmembrane region" description="Helical" evidence="4">
    <location>
        <begin position="26"/>
        <end position="44"/>
    </location>
</feature>
<evidence type="ECO:0000256" key="1">
    <source>
        <dbReference type="ARBA" id="ARBA00022679"/>
    </source>
</evidence>
<dbReference type="Gene3D" id="3.30.565.10">
    <property type="entry name" value="Histidine kinase-like ATPase, C-terminal domain"/>
    <property type="match status" value="1"/>
</dbReference>
<keyword evidence="4" id="KW-1133">Transmembrane helix</keyword>
<accession>A0ABT0Y080</accession>
<organism evidence="6 7">
    <name type="scientific">Paractinoplanes hotanensis</name>
    <dbReference type="NCBI Taxonomy" id="2906497"/>
    <lineage>
        <taxon>Bacteria</taxon>
        <taxon>Bacillati</taxon>
        <taxon>Actinomycetota</taxon>
        <taxon>Actinomycetes</taxon>
        <taxon>Micromonosporales</taxon>
        <taxon>Micromonosporaceae</taxon>
        <taxon>Paractinoplanes</taxon>
    </lineage>
</organism>
<sequence>MTVMAQWWRGLSNAARFDLSARGTLYVNYLMLPVVVGLGLGPSLGPATGVLVAVVAGQGVVCLVQLRAALEHYLGRRPRPTRLIAASVGLAVAAVVGGYLAYPDHTPGHNDGPALWILLLVGGAVVVTLAATESAPVVVTAGAVACGAVYGLAALQGRPDAGAVLAFALLLLGAGAAYRFTAWMLGVMWELDRARHLQARLAVADERLRFARDLHDGVGRTLSVVALKSELAAQLARRGREDAVDEMLAVRRIAQDSLAELHALVSGYRAADLDVELAGARSLLASAGIECRVIGDGGRVPAPVQGALGWVVREGTTNVLRHSEARTCLVAVRVASGGGVSLTMENDGLSRPAGPARVEFGNGLVGVSERIAGLGGTVNAERRDPSTFRLEVTVPAGVDRDNGE</sequence>
<evidence type="ECO:0000313" key="7">
    <source>
        <dbReference type="Proteomes" id="UP001523216"/>
    </source>
</evidence>
<dbReference type="Pfam" id="PF07730">
    <property type="entry name" value="HisKA_3"/>
    <property type="match status" value="1"/>
</dbReference>
<feature type="transmembrane region" description="Helical" evidence="4">
    <location>
        <begin position="161"/>
        <end position="185"/>
    </location>
</feature>
<evidence type="ECO:0000313" key="6">
    <source>
        <dbReference type="EMBL" id="MCM4078872.1"/>
    </source>
</evidence>
<protein>
    <submittedName>
        <fullName evidence="6">Histidine kinase</fullName>
    </submittedName>
</protein>